<reference evidence="2 3" key="1">
    <citation type="journal article" date="2009" name="Nature">
        <title>Evolution of pathogenicity and sexual reproduction in eight Candida genomes.</title>
        <authorList>
            <person name="Butler G."/>
            <person name="Rasmussen M.D."/>
            <person name="Lin M.F."/>
            <person name="Santos M.A."/>
            <person name="Sakthikumar S."/>
            <person name="Munro C.A."/>
            <person name="Rheinbay E."/>
            <person name="Grabherr M."/>
            <person name="Forche A."/>
            <person name="Reedy J.L."/>
            <person name="Agrafioti I."/>
            <person name="Arnaud M.B."/>
            <person name="Bates S."/>
            <person name="Brown A.J."/>
            <person name="Brunke S."/>
            <person name="Costanzo M.C."/>
            <person name="Fitzpatrick D.A."/>
            <person name="de Groot P.W."/>
            <person name="Harris D."/>
            <person name="Hoyer L.L."/>
            <person name="Hube B."/>
            <person name="Klis F.M."/>
            <person name="Kodira C."/>
            <person name="Lennard N."/>
            <person name="Logue M.E."/>
            <person name="Martin R."/>
            <person name="Neiman A.M."/>
            <person name="Nikolaou E."/>
            <person name="Quail M.A."/>
            <person name="Quinn J."/>
            <person name="Santos M.C."/>
            <person name="Schmitzberger F.F."/>
            <person name="Sherlock G."/>
            <person name="Shah P."/>
            <person name="Silverstein K.A."/>
            <person name="Skrzypek M.S."/>
            <person name="Soll D."/>
            <person name="Staggs R."/>
            <person name="Stansfield I."/>
            <person name="Stumpf M.P."/>
            <person name="Sudbery P.E."/>
            <person name="Srikantha T."/>
            <person name="Zeng Q."/>
            <person name="Berman J."/>
            <person name="Berriman M."/>
            <person name="Heitman J."/>
            <person name="Gow N.A."/>
            <person name="Lorenz M.C."/>
            <person name="Birren B.W."/>
            <person name="Kellis M."/>
            <person name="Cuomo C.A."/>
        </authorList>
    </citation>
    <scope>NUCLEOTIDE SEQUENCE [LARGE SCALE GENOMIC DNA]</scope>
    <source>
        <strain evidence="2 3">ATCC 42720</strain>
    </source>
</reference>
<proteinExistence type="predicted"/>
<dbReference type="Proteomes" id="UP000007703">
    <property type="component" value="Unassembled WGS sequence"/>
</dbReference>
<name>C4Y7K2_CLAL4</name>
<dbReference type="InParanoid" id="C4Y7K2"/>
<evidence type="ECO:0000313" key="2">
    <source>
        <dbReference type="EMBL" id="EEQ40052.1"/>
    </source>
</evidence>
<dbReference type="EMBL" id="CH408080">
    <property type="protein sequence ID" value="EEQ40052.1"/>
    <property type="molecule type" value="Genomic_DNA"/>
</dbReference>
<protein>
    <submittedName>
        <fullName evidence="2">Uncharacterized protein</fullName>
    </submittedName>
</protein>
<accession>C4Y7K2</accession>
<dbReference type="AlphaFoldDB" id="C4Y7K2"/>
<sequence>MDYVPELGKHVPSCWESRSHSVYPLWSCPFWSCPSWSCPPWSCPLWSCPLWSCPLCPLCPICPLSSCPLSCPLSSCPLSFHSASSAQSSRSPSSVHSRFYLASTWLGEGTSPGSETLFALEHAEPSEKTAATHPSPDQASGRPPPANPGPSFSHLSPGQFFSCVAPTVFRSYGLVWPHECSKTGFSARWSTRAGSPAEDLSGSWTSHSKAIAPPLQILVGADSQVCGLAETH</sequence>
<dbReference type="HOGENOM" id="CLU_1194781_0_0_1"/>
<gene>
    <name evidence="2" type="ORF">CLUG_04180</name>
</gene>
<dbReference type="KEGG" id="clu:CLUG_04180"/>
<evidence type="ECO:0000256" key="1">
    <source>
        <dbReference type="SAM" id="MobiDB-lite"/>
    </source>
</evidence>
<organism evidence="2 3">
    <name type="scientific">Clavispora lusitaniae (strain ATCC 42720)</name>
    <name type="common">Yeast</name>
    <name type="synonym">Candida lusitaniae</name>
    <dbReference type="NCBI Taxonomy" id="306902"/>
    <lineage>
        <taxon>Eukaryota</taxon>
        <taxon>Fungi</taxon>
        <taxon>Dikarya</taxon>
        <taxon>Ascomycota</taxon>
        <taxon>Saccharomycotina</taxon>
        <taxon>Pichiomycetes</taxon>
        <taxon>Metschnikowiaceae</taxon>
        <taxon>Clavispora</taxon>
    </lineage>
</organism>
<feature type="region of interest" description="Disordered" evidence="1">
    <location>
        <begin position="125"/>
        <end position="151"/>
    </location>
</feature>
<dbReference type="VEuPathDB" id="FungiDB:CLUG_04180"/>
<evidence type="ECO:0000313" key="3">
    <source>
        <dbReference type="Proteomes" id="UP000007703"/>
    </source>
</evidence>